<keyword evidence="3 6" id="KW-0489">Methyltransferase</keyword>
<evidence type="ECO:0000259" key="8">
    <source>
        <dbReference type="Pfam" id="PF08468"/>
    </source>
</evidence>
<dbReference type="InterPro" id="IPR023543">
    <property type="entry name" value="rRNA_ssu_MeTfrase_C"/>
</dbReference>
<evidence type="ECO:0000313" key="9">
    <source>
        <dbReference type="EMBL" id="TGN41273.1"/>
    </source>
</evidence>
<evidence type="ECO:0000256" key="5">
    <source>
        <dbReference type="ARBA" id="ARBA00022691"/>
    </source>
</evidence>
<proteinExistence type="inferred from homology"/>
<feature type="domain" description="Methyltransferase small" evidence="7">
    <location>
        <begin position="174"/>
        <end position="346"/>
    </location>
</feature>
<comment type="similarity">
    <text evidence="6">Belongs to the methyltransferase superfamily. RsmC family.</text>
</comment>
<dbReference type="InterPro" id="IPR013675">
    <property type="entry name" value="Mtase_sm_N"/>
</dbReference>
<keyword evidence="1 6" id="KW-0963">Cytoplasm</keyword>
<comment type="function">
    <text evidence="6">Specifically methylates the guanine in position 1207 of 16S rRNA in the 30S particle.</text>
</comment>
<evidence type="ECO:0000313" key="10">
    <source>
        <dbReference type="Proteomes" id="UP000298325"/>
    </source>
</evidence>
<dbReference type="Proteomes" id="UP000298325">
    <property type="component" value="Unassembled WGS sequence"/>
</dbReference>
<dbReference type="PANTHER" id="PTHR47816:SF4">
    <property type="entry name" value="RIBOSOMAL RNA SMALL SUBUNIT METHYLTRANSFERASE C"/>
    <property type="match status" value="1"/>
</dbReference>
<dbReference type="CDD" id="cd02440">
    <property type="entry name" value="AdoMet_MTases"/>
    <property type="match status" value="1"/>
</dbReference>
<feature type="domain" description="Methyltransferase small N-terminal" evidence="8">
    <location>
        <begin position="9"/>
        <end position="163"/>
    </location>
</feature>
<dbReference type="Gene3D" id="3.40.50.150">
    <property type="entry name" value="Vaccinia Virus protein VP39"/>
    <property type="match status" value="2"/>
</dbReference>
<dbReference type="GO" id="GO:0005737">
    <property type="term" value="C:cytoplasm"/>
    <property type="evidence" value="ECO:0007669"/>
    <property type="project" value="UniProtKB-SubCell"/>
</dbReference>
<evidence type="ECO:0000256" key="1">
    <source>
        <dbReference type="ARBA" id="ARBA00022490"/>
    </source>
</evidence>
<evidence type="ECO:0000256" key="2">
    <source>
        <dbReference type="ARBA" id="ARBA00022552"/>
    </source>
</evidence>
<organism evidence="9 10">
    <name type="scientific">Marinobacter confluentis</name>
    <dbReference type="NCBI Taxonomy" id="1697557"/>
    <lineage>
        <taxon>Bacteria</taxon>
        <taxon>Pseudomonadati</taxon>
        <taxon>Pseudomonadota</taxon>
        <taxon>Gammaproteobacteria</taxon>
        <taxon>Pseudomonadales</taxon>
        <taxon>Marinobacteraceae</taxon>
        <taxon>Marinobacter</taxon>
    </lineage>
</organism>
<evidence type="ECO:0000256" key="4">
    <source>
        <dbReference type="ARBA" id="ARBA00022679"/>
    </source>
</evidence>
<dbReference type="EC" id="2.1.1.172" evidence="6"/>
<keyword evidence="2 6" id="KW-0698">rRNA processing</keyword>
<evidence type="ECO:0000256" key="3">
    <source>
        <dbReference type="ARBA" id="ARBA00022603"/>
    </source>
</evidence>
<comment type="subunit">
    <text evidence="6">Monomer.</text>
</comment>
<dbReference type="Pfam" id="PF05175">
    <property type="entry name" value="MTS"/>
    <property type="match status" value="1"/>
</dbReference>
<keyword evidence="10" id="KW-1185">Reference proteome</keyword>
<dbReference type="AlphaFoldDB" id="A0A4Z1CBG0"/>
<dbReference type="Pfam" id="PF08468">
    <property type="entry name" value="MTS_N"/>
    <property type="match status" value="1"/>
</dbReference>
<dbReference type="InterPro" id="IPR007848">
    <property type="entry name" value="Small_mtfrase_dom"/>
</dbReference>
<dbReference type="OrthoDB" id="9816072at2"/>
<keyword evidence="5 6" id="KW-0949">S-adenosyl-L-methionine</keyword>
<keyword evidence="4 6" id="KW-0808">Transferase</keyword>
<evidence type="ECO:0000259" key="7">
    <source>
        <dbReference type="Pfam" id="PF05175"/>
    </source>
</evidence>
<dbReference type="EMBL" id="SRPF01000001">
    <property type="protein sequence ID" value="TGN41273.1"/>
    <property type="molecule type" value="Genomic_DNA"/>
</dbReference>
<dbReference type="RefSeq" id="WP_135801659.1">
    <property type="nucleotide sequence ID" value="NZ_SRPF01000001.1"/>
</dbReference>
<protein>
    <recommendedName>
        <fullName evidence="6">Ribosomal RNA small subunit methyltransferase C</fullName>
        <ecNumber evidence="6">2.1.1.172</ecNumber>
    </recommendedName>
    <alternativeName>
        <fullName evidence="6">16S rRNA m2G1207 methyltransferase</fullName>
    </alternativeName>
    <alternativeName>
        <fullName evidence="6">rRNA (guanine-N(2)-)-methyltransferase RsmC</fullName>
    </alternativeName>
</protein>
<comment type="catalytic activity">
    <reaction evidence="6">
        <text>guanosine(1207) in 16S rRNA + S-adenosyl-L-methionine = N(2)-methylguanosine(1207) in 16S rRNA + S-adenosyl-L-homocysteine + H(+)</text>
        <dbReference type="Rhea" id="RHEA:42736"/>
        <dbReference type="Rhea" id="RHEA-COMP:10213"/>
        <dbReference type="Rhea" id="RHEA-COMP:10214"/>
        <dbReference type="ChEBI" id="CHEBI:15378"/>
        <dbReference type="ChEBI" id="CHEBI:57856"/>
        <dbReference type="ChEBI" id="CHEBI:59789"/>
        <dbReference type="ChEBI" id="CHEBI:74269"/>
        <dbReference type="ChEBI" id="CHEBI:74481"/>
        <dbReference type="EC" id="2.1.1.172"/>
    </reaction>
</comment>
<dbReference type="PANTHER" id="PTHR47816">
    <property type="entry name" value="RIBOSOMAL RNA SMALL SUBUNIT METHYLTRANSFERASE C"/>
    <property type="match status" value="1"/>
</dbReference>
<reference evidence="9 10" key="1">
    <citation type="submission" date="2019-04" db="EMBL/GenBank/DDBJ databases">
        <authorList>
            <person name="Park S."/>
            <person name="Yoon J.-H."/>
        </authorList>
    </citation>
    <scope>NUCLEOTIDE SEQUENCE [LARGE SCALE GENOMIC DNA]</scope>
    <source>
        <strain evidence="9 10">HJM-18</strain>
    </source>
</reference>
<gene>
    <name evidence="6" type="primary">rsmC</name>
    <name evidence="9" type="ORF">E5Q11_01590</name>
</gene>
<sequence>MSALPNSHQALLKNSDCLVGRTVFLGLSDPGLLDRIAGNGLVMTENAGTLALLQSSHPDWQAAFGYDDPILGPGLADTVAIFMPKSRTELSLRLALAVWLVADGGRVLLVGEKKEGIAGGVRQMKEVLPESGKLDSARHCQVWQAKGVSTSRFSEFRLADWVKWHTVESNALAIEVAGLPGIFSDGELDAGTALLLDTLARSPLVPGRALDFACGAGVIGAWLQTLQARDGGDAYPVEGLDVQFQAVTCARLTYDRAGAQGTIAASDGLPASAGPWQSVVTNPPFHTGVRTDMSVTERFLESVSRHLVKGGELRLVANRFLPYRPLIEQHIGRASVLAENTKFVVWSAFKP</sequence>
<comment type="subcellular location">
    <subcellularLocation>
        <location evidence="6">Cytoplasm</location>
    </subcellularLocation>
</comment>
<accession>A0A4Z1CBG0</accession>
<dbReference type="SUPFAM" id="SSF53335">
    <property type="entry name" value="S-adenosyl-L-methionine-dependent methyltransferases"/>
    <property type="match status" value="1"/>
</dbReference>
<dbReference type="InterPro" id="IPR029063">
    <property type="entry name" value="SAM-dependent_MTases_sf"/>
</dbReference>
<dbReference type="InterPro" id="IPR046977">
    <property type="entry name" value="RsmC/RlmG"/>
</dbReference>
<dbReference type="GO" id="GO:0052914">
    <property type="term" value="F:16S rRNA (guanine(1207)-N(2))-methyltransferase activity"/>
    <property type="evidence" value="ECO:0007669"/>
    <property type="project" value="UniProtKB-EC"/>
</dbReference>
<dbReference type="HAMAP" id="MF_01862">
    <property type="entry name" value="16SrRNA_methyltr_C"/>
    <property type="match status" value="1"/>
</dbReference>
<name>A0A4Z1CBG0_9GAMM</name>
<comment type="caution">
    <text evidence="9">The sequence shown here is derived from an EMBL/GenBank/DDBJ whole genome shotgun (WGS) entry which is preliminary data.</text>
</comment>
<evidence type="ECO:0000256" key="6">
    <source>
        <dbReference type="HAMAP-Rule" id="MF_01862"/>
    </source>
</evidence>